<reference evidence="3" key="2">
    <citation type="submission" date="2024-04" db="EMBL/GenBank/DDBJ databases">
        <authorList>
            <person name="Chen Y."/>
            <person name="Shah S."/>
            <person name="Dougan E. K."/>
            <person name="Thang M."/>
            <person name="Chan C."/>
        </authorList>
    </citation>
    <scope>NUCLEOTIDE SEQUENCE [LARGE SCALE GENOMIC DNA]</scope>
</reference>
<dbReference type="Proteomes" id="UP001152797">
    <property type="component" value="Unassembled WGS sequence"/>
</dbReference>
<feature type="transmembrane region" description="Helical" evidence="1">
    <location>
        <begin position="102"/>
        <end position="121"/>
    </location>
</feature>
<evidence type="ECO:0000313" key="3">
    <source>
        <dbReference type="EMBL" id="CAL1138061.1"/>
    </source>
</evidence>
<sequence length="335" mass="37374">MDPLDPRECSGGHTEDRLSRCLSNFVILASNDTSDFADVEAVKAASRLEDQLMGAASVESWWAGSMTYMLLALNFFSLLLALARNSAGPQFLTGMPAPLLRWGLPGVSAASTFISGLVGRFRFMLRWSKARSAAAQLEAEIWKFRTRVCEYAVVGTRDEEDGSIPAGELGQAITRERKQDVTRSWFRANVNSIFNTAMEEMGTSSLHGHGFDKLPSNVRSTKYPFLCWCCRRQKKPRQDERGQIVASGHDGALSQNDLSRYGHIGVDEYYHQRTLSVFERMKNQAFWLTFLQGALESLVLLLGTFGVLLSTFDQTEIAMICLSLVQSLAVKFWLA</sequence>
<dbReference type="InterPro" id="IPR025325">
    <property type="entry name" value="DUF4231"/>
</dbReference>
<keyword evidence="1" id="KW-1133">Transmembrane helix</keyword>
<evidence type="ECO:0000256" key="1">
    <source>
        <dbReference type="SAM" id="Phobius"/>
    </source>
</evidence>
<evidence type="ECO:0000313" key="5">
    <source>
        <dbReference type="Proteomes" id="UP001152797"/>
    </source>
</evidence>
<keyword evidence="1" id="KW-0812">Transmembrane</keyword>
<dbReference type="EMBL" id="CAMXCT010000909">
    <property type="protein sequence ID" value="CAI3984686.1"/>
    <property type="molecule type" value="Genomic_DNA"/>
</dbReference>
<feature type="transmembrane region" description="Helical" evidence="1">
    <location>
        <begin position="61"/>
        <end position="82"/>
    </location>
</feature>
<evidence type="ECO:0000313" key="2">
    <source>
        <dbReference type="EMBL" id="CAI3984686.1"/>
    </source>
</evidence>
<dbReference type="Pfam" id="PF14015">
    <property type="entry name" value="DUF4231"/>
    <property type="match status" value="1"/>
</dbReference>
<protein>
    <submittedName>
        <fullName evidence="4">SMODS and SLOG-associating 2TM effector domain-containing protein</fullName>
    </submittedName>
</protein>
<gene>
    <name evidence="2" type="ORF">C1SCF055_LOCUS12207</name>
</gene>
<feature type="transmembrane region" description="Helical" evidence="1">
    <location>
        <begin position="285"/>
        <end position="311"/>
    </location>
</feature>
<accession>A0A9P1C6H5</accession>
<keyword evidence="5" id="KW-1185">Reference proteome</keyword>
<comment type="caution">
    <text evidence="2">The sequence shown here is derived from an EMBL/GenBank/DDBJ whole genome shotgun (WGS) entry which is preliminary data.</text>
</comment>
<dbReference type="EMBL" id="CAMXCT020000909">
    <property type="protein sequence ID" value="CAL1138061.1"/>
    <property type="molecule type" value="Genomic_DNA"/>
</dbReference>
<dbReference type="AlphaFoldDB" id="A0A9P1C6H5"/>
<proteinExistence type="predicted"/>
<evidence type="ECO:0000313" key="4">
    <source>
        <dbReference type="EMBL" id="CAL4771998.1"/>
    </source>
</evidence>
<organism evidence="2">
    <name type="scientific">Cladocopium goreaui</name>
    <dbReference type="NCBI Taxonomy" id="2562237"/>
    <lineage>
        <taxon>Eukaryota</taxon>
        <taxon>Sar</taxon>
        <taxon>Alveolata</taxon>
        <taxon>Dinophyceae</taxon>
        <taxon>Suessiales</taxon>
        <taxon>Symbiodiniaceae</taxon>
        <taxon>Cladocopium</taxon>
    </lineage>
</organism>
<keyword evidence="1" id="KW-0472">Membrane</keyword>
<dbReference type="EMBL" id="CAMXCT030000909">
    <property type="protein sequence ID" value="CAL4771998.1"/>
    <property type="molecule type" value="Genomic_DNA"/>
</dbReference>
<name>A0A9P1C6H5_9DINO</name>
<reference evidence="2" key="1">
    <citation type="submission" date="2022-10" db="EMBL/GenBank/DDBJ databases">
        <authorList>
            <person name="Chen Y."/>
            <person name="Dougan E. K."/>
            <person name="Chan C."/>
            <person name="Rhodes N."/>
            <person name="Thang M."/>
        </authorList>
    </citation>
    <scope>NUCLEOTIDE SEQUENCE</scope>
</reference>